<evidence type="ECO:0008006" key="3">
    <source>
        <dbReference type="Google" id="ProtNLM"/>
    </source>
</evidence>
<evidence type="ECO:0000313" key="1">
    <source>
        <dbReference type="EMBL" id="OGM12603.1"/>
    </source>
</evidence>
<protein>
    <recommendedName>
        <fullName evidence="3">Lactamase</fullName>
    </recommendedName>
</protein>
<proteinExistence type="predicted"/>
<dbReference type="InterPro" id="IPR036866">
    <property type="entry name" value="RibonucZ/Hydroxyglut_hydro"/>
</dbReference>
<dbReference type="Gene3D" id="3.60.15.10">
    <property type="entry name" value="Ribonuclease Z/Hydroxyacylglutathione hydrolase-like"/>
    <property type="match status" value="1"/>
</dbReference>
<dbReference type="EMBL" id="MGFU01000027">
    <property type="protein sequence ID" value="OGM12603.1"/>
    <property type="molecule type" value="Genomic_DNA"/>
</dbReference>
<dbReference type="PANTHER" id="PTHR42967:SF1">
    <property type="entry name" value="MBL FOLD METALLO-HYDROLASE"/>
    <property type="match status" value="1"/>
</dbReference>
<reference evidence="1 2" key="1">
    <citation type="journal article" date="2016" name="Nat. Commun.">
        <title>Thousands of microbial genomes shed light on interconnected biogeochemical processes in an aquifer system.</title>
        <authorList>
            <person name="Anantharaman K."/>
            <person name="Brown C.T."/>
            <person name="Hug L.A."/>
            <person name="Sharon I."/>
            <person name="Castelle C.J."/>
            <person name="Probst A.J."/>
            <person name="Thomas B.C."/>
            <person name="Singh A."/>
            <person name="Wilkins M.J."/>
            <person name="Karaoz U."/>
            <person name="Brodie E.L."/>
            <person name="Williams K.H."/>
            <person name="Hubbard S.S."/>
            <person name="Banfield J.F."/>
        </authorList>
    </citation>
    <scope>NUCLEOTIDE SEQUENCE [LARGE SCALE GENOMIC DNA]</scope>
</reference>
<dbReference type="Pfam" id="PF13483">
    <property type="entry name" value="Lactamase_B_3"/>
    <property type="match status" value="1"/>
</dbReference>
<dbReference type="Proteomes" id="UP000179013">
    <property type="component" value="Unassembled WGS sequence"/>
</dbReference>
<accession>A0A1F7XCB1</accession>
<dbReference type="AlphaFoldDB" id="A0A1F7XCB1"/>
<name>A0A1F7XCB1_9BACT</name>
<evidence type="ECO:0000313" key="2">
    <source>
        <dbReference type="Proteomes" id="UP000179013"/>
    </source>
</evidence>
<gene>
    <name evidence="1" type="ORF">A2V80_03465</name>
</gene>
<sequence>MEITYLGHSCFRLKGKSAILVTDPFNPAVVGLPFKNITGDIITVSHQHEDHNFVDAVSNVRKVIDAPGEYEISGISIIGLPSYHDDKKGKIRGKNIIFVIEIDGLRLAHLGDLGYKLSETEIESLGSIDILMVSTGGEYTIGSADAAQITRAIDPYIIIPMHYQVKGLKKVLFDKLSSVEPFLEDMGVGVERIDKLIVKKESLTEEQKIVVLERKS</sequence>
<organism evidence="1 2">
    <name type="scientific">Candidatus Woesebacteria bacterium RBG_16_39_8b</name>
    <dbReference type="NCBI Taxonomy" id="1802482"/>
    <lineage>
        <taxon>Bacteria</taxon>
        <taxon>Candidatus Woeseibacteriota</taxon>
    </lineage>
</organism>
<dbReference type="SUPFAM" id="SSF56281">
    <property type="entry name" value="Metallo-hydrolase/oxidoreductase"/>
    <property type="match status" value="1"/>
</dbReference>
<dbReference type="PANTHER" id="PTHR42967">
    <property type="entry name" value="METAL DEPENDENT HYDROLASE"/>
    <property type="match status" value="1"/>
</dbReference>
<comment type="caution">
    <text evidence="1">The sequence shown here is derived from an EMBL/GenBank/DDBJ whole genome shotgun (WGS) entry which is preliminary data.</text>
</comment>